<dbReference type="Proteomes" id="UP000003494">
    <property type="component" value="Unassembled WGS sequence"/>
</dbReference>
<dbReference type="EMBL" id="ACIP02000004">
    <property type="protein sequence ID" value="EEP27857.1"/>
    <property type="molecule type" value="Genomic_DNA"/>
</dbReference>
<organism evidence="2 3">
    <name type="scientific">Shuttleworthella satelles DSM 14600</name>
    <dbReference type="NCBI Taxonomy" id="626523"/>
    <lineage>
        <taxon>Bacteria</taxon>
        <taxon>Bacillati</taxon>
        <taxon>Bacillota</taxon>
        <taxon>Clostridia</taxon>
        <taxon>Lachnospirales</taxon>
        <taxon>Lachnospiraceae</taxon>
        <taxon>Shuttleworthella</taxon>
    </lineage>
</organism>
<dbReference type="STRING" id="626523.GCWU000342_01851"/>
<gene>
    <name evidence="2" type="ORF">GCWU000342_01851</name>
</gene>
<reference evidence="2" key="1">
    <citation type="submission" date="2009-04" db="EMBL/GenBank/DDBJ databases">
        <authorList>
            <person name="Weinstock G."/>
            <person name="Sodergren E."/>
            <person name="Clifton S."/>
            <person name="Fulton L."/>
            <person name="Fulton B."/>
            <person name="Courtney L."/>
            <person name="Fronick C."/>
            <person name="Harrison M."/>
            <person name="Strong C."/>
            <person name="Farmer C."/>
            <person name="Delahaunty K."/>
            <person name="Markovic C."/>
            <person name="Hall O."/>
            <person name="Minx P."/>
            <person name="Tomlinson C."/>
            <person name="Mitreva M."/>
            <person name="Nelson J."/>
            <person name="Hou S."/>
            <person name="Wollam A."/>
            <person name="Pepin K.H."/>
            <person name="Johnson M."/>
            <person name="Bhonagiri V."/>
            <person name="Nash W.E."/>
            <person name="Warren W."/>
            <person name="Chinwalla A."/>
            <person name="Mardis E.R."/>
            <person name="Wilson R.K."/>
        </authorList>
    </citation>
    <scope>NUCLEOTIDE SEQUENCE [LARGE SCALE GENOMIC DNA]</scope>
    <source>
        <strain evidence="2">DSM 14600</strain>
    </source>
</reference>
<protein>
    <submittedName>
        <fullName evidence="2">Uncharacterized protein</fullName>
    </submittedName>
</protein>
<keyword evidence="3" id="KW-1185">Reference proteome</keyword>
<dbReference type="AlphaFoldDB" id="C4GD07"/>
<sequence length="120" mass="13971">MLSILYETFMKSNEKNRISALPVFDSRRKRERLGEAALRRRYFTMGVVKNVKMYWGFYKTYPTSSWAMSLNKFANYITCFLSIIYNFKRNLPPPPPIDRSMSGVSPNMAEPPDTLPAESK</sequence>
<evidence type="ECO:0000313" key="3">
    <source>
        <dbReference type="Proteomes" id="UP000003494"/>
    </source>
</evidence>
<feature type="region of interest" description="Disordered" evidence="1">
    <location>
        <begin position="96"/>
        <end position="120"/>
    </location>
</feature>
<evidence type="ECO:0000313" key="2">
    <source>
        <dbReference type="EMBL" id="EEP27857.1"/>
    </source>
</evidence>
<accession>C4GD07</accession>
<dbReference type="HOGENOM" id="CLU_2048170_0_0_9"/>
<evidence type="ECO:0000256" key="1">
    <source>
        <dbReference type="SAM" id="MobiDB-lite"/>
    </source>
</evidence>
<comment type="caution">
    <text evidence="2">The sequence shown here is derived from an EMBL/GenBank/DDBJ whole genome shotgun (WGS) entry which is preliminary data.</text>
</comment>
<proteinExistence type="predicted"/>
<name>C4GD07_9FIRM</name>